<gene>
    <name evidence="5" type="ORF">JOF55_004490</name>
</gene>
<evidence type="ECO:0000259" key="3">
    <source>
        <dbReference type="Pfam" id="PF00753"/>
    </source>
</evidence>
<dbReference type="SUPFAM" id="SSF56281">
    <property type="entry name" value="Metallo-hydrolase/oxidoreductase"/>
    <property type="match status" value="1"/>
</dbReference>
<dbReference type="PANTHER" id="PTHR46018">
    <property type="entry name" value="ZINC PHOSPHODIESTERASE ELAC PROTEIN 1"/>
    <property type="match status" value="1"/>
</dbReference>
<keyword evidence="1" id="KW-0255">Endonuclease</keyword>
<feature type="domain" description="Metallo-beta-lactamase" evidence="4">
    <location>
        <begin position="217"/>
        <end position="340"/>
    </location>
</feature>
<dbReference type="PANTHER" id="PTHR46018:SF2">
    <property type="entry name" value="ZINC PHOSPHODIESTERASE ELAC PROTEIN 1"/>
    <property type="match status" value="1"/>
</dbReference>
<comment type="caution">
    <text evidence="5">The sequence shown here is derived from an EMBL/GenBank/DDBJ whole genome shotgun (WGS) entry which is preliminary data.</text>
</comment>
<dbReference type="CDD" id="cd07719">
    <property type="entry name" value="arylsulfatase_AtsA-like_MBL-fold"/>
    <property type="match status" value="1"/>
</dbReference>
<evidence type="ECO:0000256" key="1">
    <source>
        <dbReference type="ARBA" id="ARBA00022759"/>
    </source>
</evidence>
<keyword evidence="1" id="KW-0540">Nuclease</keyword>
<evidence type="ECO:0000313" key="6">
    <source>
        <dbReference type="Proteomes" id="UP001180845"/>
    </source>
</evidence>
<feature type="domain" description="Metallo-beta-lactamase" evidence="3">
    <location>
        <begin position="72"/>
        <end position="118"/>
    </location>
</feature>
<dbReference type="Pfam" id="PF00753">
    <property type="entry name" value="Lactamase_B"/>
    <property type="match status" value="1"/>
</dbReference>
<name>A0AAE3ZIQ6_9ACTN</name>
<evidence type="ECO:0000313" key="5">
    <source>
        <dbReference type="EMBL" id="MDR7304309.1"/>
    </source>
</evidence>
<sequence>MPHASAGITDIALRLHAELTDAAQAGDTPLSTRARNLLKEREPMSAPPEVVLLGTSGGPRWRRARAGIASAVTVGDAVYLVDCGYGVGRQMIRAGLGLDRLRGVFVTHMHSDHTVDFFSLLLYGWYENLEGIDRPVTALGPGDRGAVPPASPHAQVPPPTICPDSPTPGLAEMTGHLMRAFATDVNDRLRDNLRRPPEELLTARDIELPETVAFHPDRNPCPPVRPFDIYEDDRVRVRATLVQHAPVAPAFAFRFDTDEGSVVFSGDTGVCDNLLELAADADVLVHEVIDEQWVHQRYEGGRTEQQRSMIDHHLTAHTPIPDTGRVAEKAGVRKLVLTHFVPGELERPRWHAAAEEFSGTLIVGEDLTRIPLSRS</sequence>
<dbReference type="GO" id="GO:0042781">
    <property type="term" value="F:3'-tRNA processing endoribonuclease activity"/>
    <property type="evidence" value="ECO:0007669"/>
    <property type="project" value="TreeGrafter"/>
</dbReference>
<evidence type="ECO:0000256" key="2">
    <source>
        <dbReference type="ARBA" id="ARBA00022801"/>
    </source>
</evidence>
<proteinExistence type="predicted"/>
<dbReference type="InterPro" id="IPR001279">
    <property type="entry name" value="Metallo-B-lactamas"/>
</dbReference>
<dbReference type="Gene3D" id="3.60.15.10">
    <property type="entry name" value="Ribonuclease Z/Hydroxyacylglutathione hydrolase-like"/>
    <property type="match status" value="1"/>
</dbReference>
<dbReference type="RefSeq" id="WP_310277858.1">
    <property type="nucleotide sequence ID" value="NZ_JAVDXW010000001.1"/>
</dbReference>
<dbReference type="Pfam" id="PF12706">
    <property type="entry name" value="Lactamase_B_2"/>
    <property type="match status" value="1"/>
</dbReference>
<keyword evidence="2" id="KW-0378">Hydrolase</keyword>
<organism evidence="5 6">
    <name type="scientific">Haloactinomyces albus</name>
    <dbReference type="NCBI Taxonomy" id="1352928"/>
    <lineage>
        <taxon>Bacteria</taxon>
        <taxon>Bacillati</taxon>
        <taxon>Actinomycetota</taxon>
        <taxon>Actinomycetes</taxon>
        <taxon>Actinopolysporales</taxon>
        <taxon>Actinopolysporaceae</taxon>
        <taxon>Haloactinomyces</taxon>
    </lineage>
</organism>
<dbReference type="InterPro" id="IPR036866">
    <property type="entry name" value="RibonucZ/Hydroxyglut_hydro"/>
</dbReference>
<accession>A0AAE3ZIQ6</accession>
<dbReference type="Proteomes" id="UP001180845">
    <property type="component" value="Unassembled WGS sequence"/>
</dbReference>
<dbReference type="AlphaFoldDB" id="A0AAE3ZIQ6"/>
<dbReference type="InterPro" id="IPR044094">
    <property type="entry name" value="AtsA-like_MBL-fold"/>
</dbReference>
<reference evidence="5" key="1">
    <citation type="submission" date="2023-07" db="EMBL/GenBank/DDBJ databases">
        <title>Sequencing the genomes of 1000 actinobacteria strains.</title>
        <authorList>
            <person name="Klenk H.-P."/>
        </authorList>
    </citation>
    <scope>NUCLEOTIDE SEQUENCE</scope>
    <source>
        <strain evidence="5">DSM 45977</strain>
    </source>
</reference>
<dbReference type="EMBL" id="JAVDXW010000001">
    <property type="protein sequence ID" value="MDR7304309.1"/>
    <property type="molecule type" value="Genomic_DNA"/>
</dbReference>
<protein>
    <submittedName>
        <fullName evidence="5">Ribonuclease BN (tRNA processing enzyme)</fullName>
    </submittedName>
</protein>
<evidence type="ECO:0000259" key="4">
    <source>
        <dbReference type="Pfam" id="PF12706"/>
    </source>
</evidence>
<keyword evidence="6" id="KW-1185">Reference proteome</keyword>